<dbReference type="SUPFAM" id="SSF51161">
    <property type="entry name" value="Trimeric LpxA-like enzymes"/>
    <property type="match status" value="1"/>
</dbReference>
<dbReference type="AlphaFoldDB" id="A0A6G4R3X3"/>
<keyword evidence="3" id="KW-0677">Repeat</keyword>
<protein>
    <submittedName>
        <fullName evidence="5">Acyltransferase</fullName>
    </submittedName>
</protein>
<dbReference type="CDD" id="cd04647">
    <property type="entry name" value="LbH_MAT_like"/>
    <property type="match status" value="1"/>
</dbReference>
<dbReference type="InterPro" id="IPR011004">
    <property type="entry name" value="Trimer_LpxA-like_sf"/>
</dbReference>
<reference evidence="5" key="1">
    <citation type="submission" date="2020-02" db="EMBL/GenBank/DDBJ databases">
        <authorList>
            <person name="Gao J."/>
            <person name="Sun J."/>
        </authorList>
    </citation>
    <scope>NUCLEOTIDE SEQUENCE</scope>
    <source>
        <strain evidence="5">602-2</strain>
    </source>
</reference>
<dbReference type="EMBL" id="JAAKGT010000021">
    <property type="protein sequence ID" value="NGM52636.1"/>
    <property type="molecule type" value="Genomic_DNA"/>
</dbReference>
<evidence type="ECO:0000256" key="2">
    <source>
        <dbReference type="ARBA" id="ARBA00022679"/>
    </source>
</evidence>
<dbReference type="GO" id="GO:0016746">
    <property type="term" value="F:acyltransferase activity"/>
    <property type="evidence" value="ECO:0007669"/>
    <property type="project" value="UniProtKB-KW"/>
</dbReference>
<dbReference type="Pfam" id="PF00132">
    <property type="entry name" value="Hexapep"/>
    <property type="match status" value="1"/>
</dbReference>
<dbReference type="PANTHER" id="PTHR43300">
    <property type="entry name" value="ACETYLTRANSFERASE"/>
    <property type="match status" value="1"/>
</dbReference>
<dbReference type="InterPro" id="IPR050179">
    <property type="entry name" value="Trans_hexapeptide_repeat"/>
</dbReference>
<comment type="caution">
    <text evidence="5">The sequence shown here is derived from an EMBL/GenBank/DDBJ whole genome shotgun (WGS) entry which is preliminary data.</text>
</comment>
<organism evidence="5">
    <name type="scientific">Caulobacter sp. 602-2</name>
    <dbReference type="NCBI Taxonomy" id="2710887"/>
    <lineage>
        <taxon>Bacteria</taxon>
        <taxon>Pseudomonadati</taxon>
        <taxon>Pseudomonadota</taxon>
        <taxon>Alphaproteobacteria</taxon>
        <taxon>Caulobacterales</taxon>
        <taxon>Caulobacteraceae</taxon>
        <taxon>Caulobacter</taxon>
    </lineage>
</organism>
<sequence length="146" mass="15721">MLAKLRTAVRKKVVGLNRDYLRLIYGMNIHPTARISFGARLDKTNPRGVHIGARTAVTNGAVVLSHDGVRKMHRRTVIGDDCFIGINSVILPGVVIGDQVIVAAGAVVSENVPSNCAVAGNPAKVIKRGIELSEGRMANREWTKES</sequence>
<dbReference type="InterPro" id="IPR018357">
    <property type="entry name" value="Hexapep_transf_CS"/>
</dbReference>
<dbReference type="InterPro" id="IPR001451">
    <property type="entry name" value="Hexapep"/>
</dbReference>
<dbReference type="Gene3D" id="2.160.10.10">
    <property type="entry name" value="Hexapeptide repeat proteins"/>
    <property type="match status" value="1"/>
</dbReference>
<gene>
    <name evidence="5" type="ORF">G5B46_23750</name>
</gene>
<evidence type="ECO:0000256" key="4">
    <source>
        <dbReference type="ARBA" id="ARBA00023315"/>
    </source>
</evidence>
<name>A0A6G4R3X3_9CAUL</name>
<evidence type="ECO:0000256" key="3">
    <source>
        <dbReference type="ARBA" id="ARBA00022737"/>
    </source>
</evidence>
<proteinExistence type="inferred from homology"/>
<evidence type="ECO:0000313" key="5">
    <source>
        <dbReference type="EMBL" id="NGM52636.1"/>
    </source>
</evidence>
<comment type="similarity">
    <text evidence="1">Belongs to the transferase hexapeptide repeat family.</text>
</comment>
<accession>A0A6G4R3X3</accession>
<evidence type="ECO:0000256" key="1">
    <source>
        <dbReference type="ARBA" id="ARBA00007274"/>
    </source>
</evidence>
<keyword evidence="4 5" id="KW-0012">Acyltransferase</keyword>
<dbReference type="PROSITE" id="PS00101">
    <property type="entry name" value="HEXAPEP_TRANSFERASES"/>
    <property type="match status" value="1"/>
</dbReference>
<keyword evidence="2 5" id="KW-0808">Transferase</keyword>